<organism evidence="6 7">
    <name type="scientific">Streptomyces liangshanensis</name>
    <dbReference type="NCBI Taxonomy" id="2717324"/>
    <lineage>
        <taxon>Bacteria</taxon>
        <taxon>Bacillati</taxon>
        <taxon>Actinomycetota</taxon>
        <taxon>Actinomycetes</taxon>
        <taxon>Kitasatosporales</taxon>
        <taxon>Streptomycetaceae</taxon>
        <taxon>Streptomyces</taxon>
    </lineage>
</organism>
<proteinExistence type="predicted"/>
<dbReference type="AlphaFoldDB" id="A0A6G9H788"/>
<dbReference type="KEGG" id="slia:HA039_29930"/>
<sequence>MTTKSQGRKTSSPGLTREAIVAAGVRIADAEGIAALSMRRMATELDSGVMSLYRHVANKDALLTAITRVACDENPYPTPPPPNWRDAMRVAAELDWEVYRRHPWALVTSSSARHFSDTSCLDWMTAVLKELTDDTALAHSLAIAVWSYVQGASIQRVAQQLLPGDDAPAQSPLTATEEDFTVGLETLLDGIERRCRAARGVSGTGGEECPASIMVVDTA</sequence>
<accession>A0A6G9H788</accession>
<protein>
    <submittedName>
        <fullName evidence="6">TetR/AcrR family transcriptional regulator</fullName>
    </submittedName>
</protein>
<dbReference type="EMBL" id="CP050177">
    <property type="protein sequence ID" value="QIQ05967.1"/>
    <property type="molecule type" value="Genomic_DNA"/>
</dbReference>
<dbReference type="SUPFAM" id="SSF46689">
    <property type="entry name" value="Homeodomain-like"/>
    <property type="match status" value="1"/>
</dbReference>
<dbReference type="Proteomes" id="UP000501179">
    <property type="component" value="Chromosome"/>
</dbReference>
<keyword evidence="7" id="KW-1185">Reference proteome</keyword>
<dbReference type="PANTHER" id="PTHR30055:SF151">
    <property type="entry name" value="TRANSCRIPTIONAL REGULATORY PROTEIN"/>
    <property type="match status" value="1"/>
</dbReference>
<dbReference type="SUPFAM" id="SSF48498">
    <property type="entry name" value="Tetracyclin repressor-like, C-terminal domain"/>
    <property type="match status" value="1"/>
</dbReference>
<feature type="DNA-binding region" description="H-T-H motif" evidence="4">
    <location>
        <begin position="37"/>
        <end position="56"/>
    </location>
</feature>
<dbReference type="InterPro" id="IPR036271">
    <property type="entry name" value="Tet_transcr_reg_TetR-rel_C_sf"/>
</dbReference>
<reference evidence="6 7" key="1">
    <citation type="submission" date="2020-03" db="EMBL/GenBank/DDBJ databases">
        <title>A novel species.</title>
        <authorList>
            <person name="Gao J."/>
        </authorList>
    </citation>
    <scope>NUCLEOTIDE SEQUENCE [LARGE SCALE GENOMIC DNA]</scope>
    <source>
        <strain evidence="6 7">QMT-12</strain>
    </source>
</reference>
<evidence type="ECO:0000256" key="1">
    <source>
        <dbReference type="ARBA" id="ARBA00023015"/>
    </source>
</evidence>
<keyword evidence="1" id="KW-0805">Transcription regulation</keyword>
<dbReference type="GO" id="GO:0003700">
    <property type="term" value="F:DNA-binding transcription factor activity"/>
    <property type="evidence" value="ECO:0007669"/>
    <property type="project" value="TreeGrafter"/>
</dbReference>
<evidence type="ECO:0000313" key="6">
    <source>
        <dbReference type="EMBL" id="QIQ05967.1"/>
    </source>
</evidence>
<keyword evidence="2 4" id="KW-0238">DNA-binding</keyword>
<dbReference type="PANTHER" id="PTHR30055">
    <property type="entry name" value="HTH-TYPE TRANSCRIPTIONAL REGULATOR RUTR"/>
    <property type="match status" value="1"/>
</dbReference>
<evidence type="ECO:0000313" key="7">
    <source>
        <dbReference type="Proteomes" id="UP000501179"/>
    </source>
</evidence>
<gene>
    <name evidence="6" type="ORF">HA039_29930</name>
</gene>
<dbReference type="Pfam" id="PF00440">
    <property type="entry name" value="TetR_N"/>
    <property type="match status" value="1"/>
</dbReference>
<evidence type="ECO:0000256" key="4">
    <source>
        <dbReference type="PROSITE-ProRule" id="PRU00335"/>
    </source>
</evidence>
<evidence type="ECO:0000256" key="3">
    <source>
        <dbReference type="ARBA" id="ARBA00023163"/>
    </source>
</evidence>
<dbReference type="PROSITE" id="PS50977">
    <property type="entry name" value="HTH_TETR_2"/>
    <property type="match status" value="1"/>
</dbReference>
<dbReference type="GO" id="GO:0000976">
    <property type="term" value="F:transcription cis-regulatory region binding"/>
    <property type="evidence" value="ECO:0007669"/>
    <property type="project" value="TreeGrafter"/>
</dbReference>
<dbReference type="InterPro" id="IPR009057">
    <property type="entry name" value="Homeodomain-like_sf"/>
</dbReference>
<dbReference type="Gene3D" id="1.10.357.10">
    <property type="entry name" value="Tetracycline Repressor, domain 2"/>
    <property type="match status" value="1"/>
</dbReference>
<dbReference type="RefSeq" id="WP_167034576.1">
    <property type="nucleotide sequence ID" value="NZ_CP050177.1"/>
</dbReference>
<evidence type="ECO:0000256" key="2">
    <source>
        <dbReference type="ARBA" id="ARBA00023125"/>
    </source>
</evidence>
<name>A0A6G9H788_9ACTN</name>
<evidence type="ECO:0000259" key="5">
    <source>
        <dbReference type="PROSITE" id="PS50977"/>
    </source>
</evidence>
<feature type="domain" description="HTH tetR-type" evidence="5">
    <location>
        <begin position="14"/>
        <end position="74"/>
    </location>
</feature>
<keyword evidence="3" id="KW-0804">Transcription</keyword>
<dbReference type="InterPro" id="IPR001647">
    <property type="entry name" value="HTH_TetR"/>
</dbReference>
<dbReference type="InterPro" id="IPR050109">
    <property type="entry name" value="HTH-type_TetR-like_transc_reg"/>
</dbReference>